<dbReference type="PANTHER" id="PTHR10906">
    <property type="entry name" value="SECY/SEC61-ALPHA FAMILY MEMBER"/>
    <property type="match status" value="1"/>
</dbReference>
<feature type="transmembrane region" description="Helical" evidence="2">
    <location>
        <begin position="20"/>
        <end position="42"/>
    </location>
</feature>
<evidence type="ECO:0008006" key="5">
    <source>
        <dbReference type="Google" id="ProtNLM"/>
    </source>
</evidence>
<dbReference type="Gene3D" id="1.10.3370.10">
    <property type="entry name" value="SecY subunit domain"/>
    <property type="match status" value="1"/>
</dbReference>
<dbReference type="Proteomes" id="UP001439008">
    <property type="component" value="Unassembled WGS sequence"/>
</dbReference>
<dbReference type="Pfam" id="PF00344">
    <property type="entry name" value="SecY"/>
    <property type="match status" value="1"/>
</dbReference>
<feature type="non-terminal residue" evidence="3">
    <location>
        <position position="1"/>
    </location>
</feature>
<name>A0ABV2ASS9_9EUKA</name>
<proteinExistence type="inferred from homology"/>
<keyword evidence="2" id="KW-1133">Transmembrane helix</keyword>
<protein>
    <recommendedName>
        <fullName evidence="5">Preprotein translocase subunit SecY</fullName>
    </recommendedName>
</protein>
<evidence type="ECO:0000256" key="2">
    <source>
        <dbReference type="SAM" id="Phobius"/>
    </source>
</evidence>
<keyword evidence="4" id="KW-1185">Reference proteome</keyword>
<accession>A0ABV2ASS9</accession>
<keyword evidence="2" id="KW-0812">Transmembrane</keyword>
<evidence type="ECO:0000313" key="4">
    <source>
        <dbReference type="Proteomes" id="UP001439008"/>
    </source>
</evidence>
<organism evidence="3 4">
    <name type="scientific">Bonamia ostreae</name>
    <dbReference type="NCBI Taxonomy" id="126728"/>
    <lineage>
        <taxon>Eukaryota</taxon>
        <taxon>Sar</taxon>
        <taxon>Rhizaria</taxon>
        <taxon>Endomyxa</taxon>
        <taxon>Ascetosporea</taxon>
        <taxon>Haplosporida</taxon>
        <taxon>Bonamia</taxon>
    </lineage>
</organism>
<feature type="transmembrane region" description="Helical" evidence="2">
    <location>
        <begin position="102"/>
        <end position="120"/>
    </location>
</feature>
<dbReference type="InterPro" id="IPR002208">
    <property type="entry name" value="SecY/SEC61-alpha"/>
</dbReference>
<dbReference type="InterPro" id="IPR023201">
    <property type="entry name" value="SecY_dom_sf"/>
</dbReference>
<sequence>QGVAYYLSPPKSLIEILSDPFHAAVYFAFILVSAALFSRTWVDVSGSSPKDVAKQLNNEKMVLKGHRGRNTVKLLYKYIPIAAAFGGMCIGALTIFADYTGAIGSGTGILMVVTIIFQYFEIYAKEQQKDGGNLLSMLKPGAY</sequence>
<feature type="transmembrane region" description="Helical" evidence="2">
    <location>
        <begin position="74"/>
        <end position="96"/>
    </location>
</feature>
<reference evidence="3 4" key="1">
    <citation type="journal article" date="2024" name="BMC Biol.">
        <title>Comparative genomics of Ascetosporea gives new insight into the evolutionary basis for animal parasitism in Rhizaria.</title>
        <authorList>
            <person name="Hiltunen Thoren M."/>
            <person name="Onut-Brannstrom I."/>
            <person name="Alfjorden A."/>
            <person name="Peckova H."/>
            <person name="Swords F."/>
            <person name="Hooper C."/>
            <person name="Holzer A.S."/>
            <person name="Bass D."/>
            <person name="Burki F."/>
        </authorList>
    </citation>
    <scope>NUCLEOTIDE SEQUENCE [LARGE SCALE GENOMIC DNA]</scope>
    <source>
        <strain evidence="3">20-A016</strain>
    </source>
</reference>
<keyword evidence="2" id="KW-0472">Membrane</keyword>
<dbReference type="SUPFAM" id="SSF103491">
    <property type="entry name" value="Preprotein translocase SecY subunit"/>
    <property type="match status" value="1"/>
</dbReference>
<gene>
    <name evidence="3" type="ORF">MHBO_004043</name>
</gene>
<evidence type="ECO:0000313" key="3">
    <source>
        <dbReference type="EMBL" id="MES1922529.1"/>
    </source>
</evidence>
<comment type="similarity">
    <text evidence="1">Belongs to the SecY/SEC61-alpha family.</text>
</comment>
<dbReference type="EMBL" id="JBDODL010003025">
    <property type="protein sequence ID" value="MES1922529.1"/>
    <property type="molecule type" value="Genomic_DNA"/>
</dbReference>
<comment type="caution">
    <text evidence="3">The sequence shown here is derived from an EMBL/GenBank/DDBJ whole genome shotgun (WGS) entry which is preliminary data.</text>
</comment>
<evidence type="ECO:0000256" key="1">
    <source>
        <dbReference type="RuleBase" id="RU004349"/>
    </source>
</evidence>